<gene>
    <name evidence="1" type="ORF">VP01_452g2</name>
</gene>
<dbReference type="OrthoDB" id="185373at2759"/>
<name>A0A0L6UQY6_9BASI</name>
<proteinExistence type="predicted"/>
<dbReference type="Gene3D" id="2.30.110.10">
    <property type="entry name" value="Electron Transport, Fmn-binding Protein, Chain A"/>
    <property type="match status" value="1"/>
</dbReference>
<sequence length="937" mass="107675">MTNLSTRMSLFLIRAHPLPISILPCSNPNVRLVSQSLFFVSYFLVNFRSLYILAIHARELIHYRSEGIGTLISTYGDDEPDESLKSHPIGLQEYFAAYPDGDLVLLVLPISPIYRNILMDARRRVTLAIKDELGTVQRGGMKWSANRRRQAVGWSGWPAWLLLGSTGGGEGILLWWLRRPGGHRLDPSRALPPCRFHSLTGIPPSCLDDDDQQQEELMLQNHWSESEDDDHPSMLSKTHLKHHHISSLIQQLKHSQPEQAITLFHDLEIIWNYPPTDQDNLAYITAATQAHPRSESELAQLVRLAIKYNLKDQHEKLLREKSIKQYHDQQLIHGALLLISQDSQQFILNQLNNNQKIQQHWIEQDLIQALAQQDQLDLLFHTLSNLSSWHHNRDRLINLIDRLLSHIPLPIKNHHPPSPHILRIHSLAERILQTTGIEIFRDKPERLAGKLFIRLNPSYTFDHVWAWYQLSKSRTGGRVLESCLIVILQFRAELTRKHSDLLDQVLSDFRALALVSRSLSPVELVGCIENILWLAIETKRAPLACAALDLELIKLLEGNHTGLMEGERMVELLGLLFSLAESREQAYMFYERLAQLGRPTPRFFERLLRGYLALCESPRATLQERPQALPMPRLMAILQHMKHAGIPPDSQTYAILLNHYSAVVRCNPRNLSTRLQLERIHTLIKLDINLEPDPQLIHQLFKAFSYNGLYDKAWAIWDQFFSPRPDAFSNNKKKLTSMEHLRKVSNPSFATMFDLAGFESERHGDGRLNMKAIQGWNFLLNQSLLRRGSSFPGQSPVRTEEEEEEDTSERKMMVCCSSLNKNLFDAWIECLCRSGRIEEACMLVFPPAHAPKEGEDCMVDDDESQSSSRSVEEVYMVTKQFVDQRTLSLLLRFAKRHDSSSRHSPSETVLRRPNIVAAVQSHFPHLWPVVSDQGRFN</sequence>
<evidence type="ECO:0000313" key="2">
    <source>
        <dbReference type="Proteomes" id="UP000037035"/>
    </source>
</evidence>
<dbReference type="Gene3D" id="1.25.40.10">
    <property type="entry name" value="Tetratricopeptide repeat domain"/>
    <property type="match status" value="1"/>
</dbReference>
<dbReference type="PANTHER" id="PTHR37273">
    <property type="entry name" value="CHROMOSOME 8, WHOLE GENOME SHOTGUN SEQUENCE"/>
    <property type="match status" value="1"/>
</dbReference>
<comment type="caution">
    <text evidence="1">The sequence shown here is derived from an EMBL/GenBank/DDBJ whole genome shotgun (WGS) entry which is preliminary data.</text>
</comment>
<protein>
    <submittedName>
        <fullName evidence="1">Uncharacterized protein</fullName>
    </submittedName>
</protein>
<dbReference type="InterPro" id="IPR012349">
    <property type="entry name" value="Split_barrel_FMN-bd"/>
</dbReference>
<dbReference type="EMBL" id="LAVV01009646">
    <property type="protein sequence ID" value="KNZ50245.1"/>
    <property type="molecule type" value="Genomic_DNA"/>
</dbReference>
<dbReference type="Proteomes" id="UP000037035">
    <property type="component" value="Unassembled WGS sequence"/>
</dbReference>
<dbReference type="VEuPathDB" id="FungiDB:VP01_452g2"/>
<accession>A0A0L6UQY6</accession>
<dbReference type="STRING" id="27349.A0A0L6UQY6"/>
<evidence type="ECO:0000313" key="1">
    <source>
        <dbReference type="EMBL" id="KNZ50245.1"/>
    </source>
</evidence>
<dbReference type="PANTHER" id="PTHR37273:SF1">
    <property type="entry name" value="ADL397C-AP"/>
    <property type="match status" value="1"/>
</dbReference>
<dbReference type="AlphaFoldDB" id="A0A0L6UQY6"/>
<organism evidence="1 2">
    <name type="scientific">Puccinia sorghi</name>
    <dbReference type="NCBI Taxonomy" id="27349"/>
    <lineage>
        <taxon>Eukaryota</taxon>
        <taxon>Fungi</taxon>
        <taxon>Dikarya</taxon>
        <taxon>Basidiomycota</taxon>
        <taxon>Pucciniomycotina</taxon>
        <taxon>Pucciniomycetes</taxon>
        <taxon>Pucciniales</taxon>
        <taxon>Pucciniaceae</taxon>
        <taxon>Puccinia</taxon>
    </lineage>
</organism>
<reference evidence="1 2" key="1">
    <citation type="submission" date="2015-08" db="EMBL/GenBank/DDBJ databases">
        <title>Next Generation Sequencing and Analysis of the Genome of Puccinia sorghi L Schw, the Causal Agent of Maize Common Rust.</title>
        <authorList>
            <person name="Rochi L."/>
            <person name="Burguener G."/>
            <person name="Darino M."/>
            <person name="Turjanski A."/>
            <person name="Kreff E."/>
            <person name="Dieguez M.J."/>
            <person name="Sacco F."/>
        </authorList>
    </citation>
    <scope>NUCLEOTIDE SEQUENCE [LARGE SCALE GENOMIC DNA]</scope>
    <source>
        <strain evidence="1 2">RO10H11247</strain>
    </source>
</reference>
<dbReference type="InterPro" id="IPR011990">
    <property type="entry name" value="TPR-like_helical_dom_sf"/>
</dbReference>
<keyword evidence="2" id="KW-1185">Reference proteome</keyword>